<dbReference type="SUPFAM" id="SSF51430">
    <property type="entry name" value="NAD(P)-linked oxidoreductase"/>
    <property type="match status" value="1"/>
</dbReference>
<dbReference type="RefSeq" id="WP_043355103.1">
    <property type="nucleotide sequence ID" value="NZ_CP010537.1"/>
</dbReference>
<dbReference type="STRING" id="68895.RR42_s1753"/>
<feature type="region of interest" description="Disordered" evidence="2">
    <location>
        <begin position="319"/>
        <end position="341"/>
    </location>
</feature>
<sequence length="341" mass="37774">MSEFKMEYRRLGASNLKVSALCLGTMMFADQTDEAEAGRIVDSARAHGVNFIDTADVYSKGGSERMVGKLLAADRHDWILASKLGNPMQAAPNHSHYSRVWILREVEQSLGRLGTDYLDILYLHRDYPGENLEEAVRAMGDLVRAGKIRYWALSNFRGWRIAEAARLCDQLGVPRPVVCQPYYNLLNRMPEVEILPACQHFGLGVVPYSPIARGVLTGKYLPGQQPPQDSRAGRADRRMMETEFREESLVIAQTLKAHADARGLKLGQFATAWVLANPIVSSVIAGPRTLAQFEDYFDAVGVPISPEEEALVDQLVRPGHASTHGYNDPNYPLTGRPVPAA</sequence>
<dbReference type="InterPro" id="IPR023210">
    <property type="entry name" value="NADP_OxRdtase_dom"/>
</dbReference>
<dbReference type="PANTHER" id="PTHR43364:SF4">
    <property type="entry name" value="NAD(P)-LINKED OXIDOREDUCTASE SUPERFAMILY PROTEIN"/>
    <property type="match status" value="1"/>
</dbReference>
<protein>
    <submittedName>
        <fullName evidence="4">Putative oxidoreductase</fullName>
    </submittedName>
</protein>
<evidence type="ECO:0000313" key="5">
    <source>
        <dbReference type="Proteomes" id="UP000031843"/>
    </source>
</evidence>
<reference evidence="4 5" key="1">
    <citation type="journal article" date="2015" name="Genome Announc.">
        <title>Complete Genome Sequence of Cupriavidus basilensis 4G11, Isolated from the Oak Ridge Field Research Center Site.</title>
        <authorList>
            <person name="Ray J."/>
            <person name="Waters R.J."/>
            <person name="Skerker J.M."/>
            <person name="Kuehl J.V."/>
            <person name="Price M.N."/>
            <person name="Huang J."/>
            <person name="Chakraborty R."/>
            <person name="Arkin A.P."/>
            <person name="Deutschbauer A."/>
        </authorList>
    </citation>
    <scope>NUCLEOTIDE SEQUENCE [LARGE SCALE GENOMIC DNA]</scope>
    <source>
        <strain evidence="4">4G11</strain>
    </source>
</reference>
<keyword evidence="5" id="KW-1185">Reference proteome</keyword>
<dbReference type="Proteomes" id="UP000031843">
    <property type="component" value="Chromosome secondary"/>
</dbReference>
<name>A0A0C4YRS8_9BURK</name>
<evidence type="ECO:0000256" key="2">
    <source>
        <dbReference type="SAM" id="MobiDB-lite"/>
    </source>
</evidence>
<proteinExistence type="predicted"/>
<dbReference type="Gene3D" id="3.20.20.100">
    <property type="entry name" value="NADP-dependent oxidoreductase domain"/>
    <property type="match status" value="1"/>
</dbReference>
<dbReference type="GO" id="GO:0005829">
    <property type="term" value="C:cytosol"/>
    <property type="evidence" value="ECO:0007669"/>
    <property type="project" value="UniProtKB-ARBA"/>
</dbReference>
<dbReference type="EMBL" id="CP010537">
    <property type="protein sequence ID" value="AJG23341.1"/>
    <property type="molecule type" value="Genomic_DNA"/>
</dbReference>
<dbReference type="InterPro" id="IPR050523">
    <property type="entry name" value="AKR_Detox_Biosynth"/>
</dbReference>
<dbReference type="AlphaFoldDB" id="A0A0C4YRS8"/>
<keyword evidence="1" id="KW-0560">Oxidoreductase</keyword>
<dbReference type="FunFam" id="3.20.20.100:FF:000004">
    <property type="entry name" value="Oxidoreductase, aldo/keto reductase"/>
    <property type="match status" value="1"/>
</dbReference>
<evidence type="ECO:0000313" key="4">
    <source>
        <dbReference type="EMBL" id="AJG23341.1"/>
    </source>
</evidence>
<dbReference type="Pfam" id="PF00248">
    <property type="entry name" value="Aldo_ket_red"/>
    <property type="match status" value="1"/>
</dbReference>
<dbReference type="OrthoDB" id="5488419at2"/>
<evidence type="ECO:0000256" key="1">
    <source>
        <dbReference type="ARBA" id="ARBA00023002"/>
    </source>
</evidence>
<dbReference type="GO" id="GO:0016491">
    <property type="term" value="F:oxidoreductase activity"/>
    <property type="evidence" value="ECO:0007669"/>
    <property type="project" value="UniProtKB-KW"/>
</dbReference>
<dbReference type="KEGG" id="cbw:RR42_s1753"/>
<dbReference type="PANTHER" id="PTHR43364">
    <property type="entry name" value="NADH-SPECIFIC METHYLGLYOXAL REDUCTASE-RELATED"/>
    <property type="match status" value="1"/>
</dbReference>
<dbReference type="InterPro" id="IPR036812">
    <property type="entry name" value="NAD(P)_OxRdtase_dom_sf"/>
</dbReference>
<accession>A0A0C4YRS8</accession>
<gene>
    <name evidence="4" type="ORF">RR42_s1753</name>
</gene>
<evidence type="ECO:0000259" key="3">
    <source>
        <dbReference type="Pfam" id="PF00248"/>
    </source>
</evidence>
<organism evidence="4 5">
    <name type="scientific">Cupriavidus basilensis</name>
    <dbReference type="NCBI Taxonomy" id="68895"/>
    <lineage>
        <taxon>Bacteria</taxon>
        <taxon>Pseudomonadati</taxon>
        <taxon>Pseudomonadota</taxon>
        <taxon>Betaproteobacteria</taxon>
        <taxon>Burkholderiales</taxon>
        <taxon>Burkholderiaceae</taxon>
        <taxon>Cupriavidus</taxon>
    </lineage>
</organism>
<feature type="domain" description="NADP-dependent oxidoreductase" evidence="3">
    <location>
        <begin position="21"/>
        <end position="316"/>
    </location>
</feature>